<gene>
    <name evidence="1" type="ORF">X975_06217</name>
</gene>
<dbReference type="EMBL" id="KK115162">
    <property type="protein sequence ID" value="KFM64314.1"/>
    <property type="molecule type" value="Genomic_DNA"/>
</dbReference>
<evidence type="ECO:0000313" key="2">
    <source>
        <dbReference type="Proteomes" id="UP000054359"/>
    </source>
</evidence>
<name>A0A087TGS5_STEMI</name>
<sequence>MLAAIGYLFLVWENLSKLSSMVAELHFSMFVEQNIRKYYSLN</sequence>
<protein>
    <submittedName>
        <fullName evidence="1">Uncharacterized protein</fullName>
    </submittedName>
</protein>
<evidence type="ECO:0000313" key="1">
    <source>
        <dbReference type="EMBL" id="KFM64314.1"/>
    </source>
</evidence>
<reference evidence="1 2" key="1">
    <citation type="submission" date="2013-11" db="EMBL/GenBank/DDBJ databases">
        <title>Genome sequencing of Stegodyphus mimosarum.</title>
        <authorList>
            <person name="Bechsgaard J."/>
        </authorList>
    </citation>
    <scope>NUCLEOTIDE SEQUENCE [LARGE SCALE GENOMIC DNA]</scope>
</reference>
<feature type="non-terminal residue" evidence="1">
    <location>
        <position position="42"/>
    </location>
</feature>
<keyword evidence="2" id="KW-1185">Reference proteome</keyword>
<organism evidence="1 2">
    <name type="scientific">Stegodyphus mimosarum</name>
    <name type="common">African social velvet spider</name>
    <dbReference type="NCBI Taxonomy" id="407821"/>
    <lineage>
        <taxon>Eukaryota</taxon>
        <taxon>Metazoa</taxon>
        <taxon>Ecdysozoa</taxon>
        <taxon>Arthropoda</taxon>
        <taxon>Chelicerata</taxon>
        <taxon>Arachnida</taxon>
        <taxon>Araneae</taxon>
        <taxon>Araneomorphae</taxon>
        <taxon>Entelegynae</taxon>
        <taxon>Eresoidea</taxon>
        <taxon>Eresidae</taxon>
        <taxon>Stegodyphus</taxon>
    </lineage>
</organism>
<proteinExistence type="predicted"/>
<accession>A0A087TGS5</accession>
<dbReference type="Proteomes" id="UP000054359">
    <property type="component" value="Unassembled WGS sequence"/>
</dbReference>
<dbReference type="AlphaFoldDB" id="A0A087TGS5"/>